<sequence length="40" mass="4710">MTVKATKLANSLFSFYEFIVLLRRRHMFILNFAANAENCQ</sequence>
<organism evidence="1 2">
    <name type="scientific">Trichinella pseudospiralis</name>
    <name type="common">Parasitic roundworm</name>
    <dbReference type="NCBI Taxonomy" id="6337"/>
    <lineage>
        <taxon>Eukaryota</taxon>
        <taxon>Metazoa</taxon>
        <taxon>Ecdysozoa</taxon>
        <taxon>Nematoda</taxon>
        <taxon>Enoplea</taxon>
        <taxon>Dorylaimia</taxon>
        <taxon>Trichinellida</taxon>
        <taxon>Trichinellidae</taxon>
        <taxon>Trichinella</taxon>
    </lineage>
</organism>
<dbReference type="Proteomes" id="UP000054815">
    <property type="component" value="Unassembled WGS sequence"/>
</dbReference>
<evidence type="ECO:0000313" key="2">
    <source>
        <dbReference type="Proteomes" id="UP000054815"/>
    </source>
</evidence>
<comment type="caution">
    <text evidence="1">The sequence shown here is derived from an EMBL/GenBank/DDBJ whole genome shotgun (WGS) entry which is preliminary data.</text>
</comment>
<accession>A0A0V0XP75</accession>
<dbReference type="AlphaFoldDB" id="A0A0V0XP75"/>
<dbReference type="EMBL" id="JYDU01000189">
    <property type="protein sequence ID" value="KRX89710.1"/>
    <property type="molecule type" value="Genomic_DNA"/>
</dbReference>
<protein>
    <submittedName>
        <fullName evidence="1">Uncharacterized protein</fullName>
    </submittedName>
</protein>
<name>A0A0V0XP75_TRIPS</name>
<gene>
    <name evidence="1" type="ORF">T4E_3583</name>
</gene>
<proteinExistence type="predicted"/>
<reference evidence="1 2" key="1">
    <citation type="submission" date="2015-01" db="EMBL/GenBank/DDBJ databases">
        <title>Evolution of Trichinella species and genotypes.</title>
        <authorList>
            <person name="Korhonen P.K."/>
            <person name="Edoardo P."/>
            <person name="Giuseppe L.R."/>
            <person name="Gasser R.B."/>
        </authorList>
    </citation>
    <scope>NUCLEOTIDE SEQUENCE [LARGE SCALE GENOMIC DNA]</scope>
    <source>
        <strain evidence="1">ISS141</strain>
    </source>
</reference>
<evidence type="ECO:0000313" key="1">
    <source>
        <dbReference type="EMBL" id="KRX89710.1"/>
    </source>
</evidence>